<comment type="caution">
    <text evidence="1">The sequence shown here is derived from an EMBL/GenBank/DDBJ whole genome shotgun (WGS) entry which is preliminary data.</text>
</comment>
<dbReference type="RefSeq" id="WP_310372173.1">
    <property type="nucleotide sequence ID" value="NZ_JAVDYB010000001.1"/>
</dbReference>
<organism evidence="1 2">
    <name type="scientific">Catenuloplanes atrovinosus</name>
    <dbReference type="NCBI Taxonomy" id="137266"/>
    <lineage>
        <taxon>Bacteria</taxon>
        <taxon>Bacillati</taxon>
        <taxon>Actinomycetota</taxon>
        <taxon>Actinomycetes</taxon>
        <taxon>Micromonosporales</taxon>
        <taxon>Micromonosporaceae</taxon>
        <taxon>Catenuloplanes</taxon>
    </lineage>
</organism>
<dbReference type="AlphaFoldDB" id="A0AAE3YSQ1"/>
<name>A0AAE3YSQ1_9ACTN</name>
<gene>
    <name evidence="1" type="ORF">J2S41_005723</name>
</gene>
<evidence type="ECO:0000313" key="1">
    <source>
        <dbReference type="EMBL" id="MDR7278945.1"/>
    </source>
</evidence>
<accession>A0AAE3YSQ1</accession>
<dbReference type="Proteomes" id="UP001183643">
    <property type="component" value="Unassembled WGS sequence"/>
</dbReference>
<proteinExistence type="predicted"/>
<keyword evidence="2" id="KW-1185">Reference proteome</keyword>
<evidence type="ECO:0000313" key="2">
    <source>
        <dbReference type="Proteomes" id="UP001183643"/>
    </source>
</evidence>
<reference evidence="1" key="1">
    <citation type="submission" date="2023-07" db="EMBL/GenBank/DDBJ databases">
        <title>Sequencing the genomes of 1000 actinobacteria strains.</title>
        <authorList>
            <person name="Klenk H.-P."/>
        </authorList>
    </citation>
    <scope>NUCLEOTIDE SEQUENCE</scope>
    <source>
        <strain evidence="1">DSM 44707</strain>
    </source>
</reference>
<sequence>MHGDAERVEHWFNGQWGMARRDVLLERDPDGTWAVVGVTRWGQPREARVQWRGLPEERARRGVDYLIGWAPGPRSRWRPISR</sequence>
<protein>
    <submittedName>
        <fullName evidence="1">Uncharacterized protein</fullName>
    </submittedName>
</protein>
<dbReference type="EMBL" id="JAVDYB010000001">
    <property type="protein sequence ID" value="MDR7278945.1"/>
    <property type="molecule type" value="Genomic_DNA"/>
</dbReference>